<keyword evidence="5" id="KW-0378">Hydrolase</keyword>
<comment type="catalytic activity">
    <reaction evidence="1">
        <text>Cleavage of peptide bonds with very broad specificity.</text>
        <dbReference type="EC" id="3.4.25.1"/>
    </reaction>
</comment>
<reference evidence="11" key="1">
    <citation type="submission" date="2020-08" db="EMBL/GenBank/DDBJ databases">
        <authorList>
            <person name="Shumante A."/>
            <person name="Zimin A.V."/>
            <person name="Puiu D."/>
            <person name="Salzberg S.L."/>
        </authorList>
    </citation>
    <scope>NUCLEOTIDE SEQUENCE</scope>
    <source>
        <strain evidence="11">WC2-LM</strain>
        <tissue evidence="11">Liver</tissue>
    </source>
</reference>
<dbReference type="CDD" id="cd03763">
    <property type="entry name" value="proteasome_beta_type_7"/>
    <property type="match status" value="1"/>
</dbReference>
<sequence>MAAVSVYEPPVGGFSFENCRRFDRAPGRVLGGSGSAFPGLLSVVSPINSLVSTCALRNAILEADFAKKGYKLPKARKTGTTIAGVVYKDGIVLGADTRATEGMVVADKNCSKIHFISPNIYCCGAGTAADTDMTTQLISSNLELHSLSTGRLPRVVTANRMLKQMLFRYQGYIGAALVLGGVDVTGPHLYSIYPHGSTDKLPYVTMGSGSLAAMAVFEDKFRPDMEEEEAKKLVSEAIAAGIFNDLGSGSNIDLCVISKSKLDFLRPYSVPNKKGTRFGRYRCEKGTTAVLTEKVTTLEIELLEETVQTMDTS</sequence>
<dbReference type="EMBL" id="WJEC01000041">
    <property type="protein sequence ID" value="KAF7486493.1"/>
    <property type="molecule type" value="Genomic_DNA"/>
</dbReference>
<dbReference type="InterPro" id="IPR024689">
    <property type="entry name" value="Proteasome_bsu_C"/>
</dbReference>
<evidence type="ECO:0000256" key="9">
    <source>
        <dbReference type="RuleBase" id="RU004203"/>
    </source>
</evidence>
<dbReference type="InterPro" id="IPR029055">
    <property type="entry name" value="Ntn_hydrolases_N"/>
</dbReference>
<evidence type="ECO:0000256" key="8">
    <source>
        <dbReference type="PIRSR" id="PIRSR600243-1"/>
    </source>
</evidence>
<keyword evidence="6 9" id="KW-0647">Proteasome</keyword>
<dbReference type="GO" id="GO:0005634">
    <property type="term" value="C:nucleus"/>
    <property type="evidence" value="ECO:0007669"/>
    <property type="project" value="UniProtKB-SubCell"/>
</dbReference>
<evidence type="ECO:0000256" key="4">
    <source>
        <dbReference type="ARBA" id="ARBA00022698"/>
    </source>
</evidence>
<gene>
    <name evidence="11" type="ORF">GHT09_001503</name>
</gene>
<dbReference type="Proteomes" id="UP000662637">
    <property type="component" value="Unassembled WGS sequence"/>
</dbReference>
<dbReference type="InterPro" id="IPR016050">
    <property type="entry name" value="Proteasome_bsu_CS"/>
</dbReference>
<dbReference type="Pfam" id="PF12465">
    <property type="entry name" value="Pr_beta_C"/>
    <property type="match status" value="1"/>
</dbReference>
<dbReference type="PANTHER" id="PTHR32194">
    <property type="entry name" value="METALLOPROTEASE TLDD"/>
    <property type="match status" value="1"/>
</dbReference>
<evidence type="ECO:0000256" key="1">
    <source>
        <dbReference type="ARBA" id="ARBA00001198"/>
    </source>
</evidence>
<dbReference type="GO" id="GO:0005737">
    <property type="term" value="C:cytoplasm"/>
    <property type="evidence" value="ECO:0007669"/>
    <property type="project" value="UniProtKB-SubCell"/>
</dbReference>
<dbReference type="InterPro" id="IPR023333">
    <property type="entry name" value="Proteasome_suB-type"/>
</dbReference>
<feature type="active site" description="Nucleophile" evidence="8">
    <location>
        <position position="80"/>
    </location>
</feature>
<name>A0A834VA66_MARMO</name>
<dbReference type="PANTHER" id="PTHR32194:SF4">
    <property type="entry name" value="PROTEASOME SUBUNIT BETA TYPE-7"/>
    <property type="match status" value="1"/>
</dbReference>
<evidence type="ECO:0000256" key="2">
    <source>
        <dbReference type="ARBA" id="ARBA00022490"/>
    </source>
</evidence>
<dbReference type="AlphaFoldDB" id="A0A834VA66"/>
<dbReference type="SUPFAM" id="SSF56235">
    <property type="entry name" value="N-terminal nucleophile aminohydrolases (Ntn hydrolases)"/>
    <property type="match status" value="1"/>
</dbReference>
<comment type="caution">
    <text evidence="11">The sequence shown here is derived from an EMBL/GenBank/DDBJ whole genome shotgun (WGS) entry which is preliminary data.</text>
</comment>
<keyword evidence="2 9" id="KW-0963">Cytoplasm</keyword>
<comment type="subcellular location">
    <subcellularLocation>
        <location evidence="9">Cytoplasm</location>
    </subcellularLocation>
    <subcellularLocation>
        <location evidence="9">Nucleus</location>
    </subcellularLocation>
</comment>
<evidence type="ECO:0000256" key="7">
    <source>
        <dbReference type="ARBA" id="ARBA00023242"/>
    </source>
</evidence>
<keyword evidence="3" id="KW-0645">Protease</keyword>
<dbReference type="Gene3D" id="3.60.20.10">
    <property type="entry name" value="Glutamine Phosphoribosylpyrophosphate, subunit 1, domain 1"/>
    <property type="match status" value="1"/>
</dbReference>
<dbReference type="GO" id="GO:0005839">
    <property type="term" value="C:proteasome core complex"/>
    <property type="evidence" value="ECO:0007669"/>
    <property type="project" value="InterPro"/>
</dbReference>
<evidence type="ECO:0000313" key="12">
    <source>
        <dbReference type="Proteomes" id="UP000662637"/>
    </source>
</evidence>
<dbReference type="InterPro" id="IPR000243">
    <property type="entry name" value="Pept_T1A_subB"/>
</dbReference>
<dbReference type="GO" id="GO:0051603">
    <property type="term" value="P:proteolysis involved in protein catabolic process"/>
    <property type="evidence" value="ECO:0007669"/>
    <property type="project" value="InterPro"/>
</dbReference>
<dbReference type="PROSITE" id="PS00854">
    <property type="entry name" value="PROTEASOME_BETA_1"/>
    <property type="match status" value="1"/>
</dbReference>
<protein>
    <recommendedName>
        <fullName evidence="9">Proteasome subunit beta</fullName>
    </recommendedName>
</protein>
<dbReference type="GO" id="GO:0004298">
    <property type="term" value="F:threonine-type endopeptidase activity"/>
    <property type="evidence" value="ECO:0007669"/>
    <property type="project" value="UniProtKB-KW"/>
</dbReference>
<accession>A0A834VA66</accession>
<evidence type="ECO:0000256" key="3">
    <source>
        <dbReference type="ARBA" id="ARBA00022670"/>
    </source>
</evidence>
<keyword evidence="7 9" id="KW-0539">Nucleus</keyword>
<comment type="similarity">
    <text evidence="9">Belongs to the peptidase T1B family.</text>
</comment>
<evidence type="ECO:0000256" key="5">
    <source>
        <dbReference type="ARBA" id="ARBA00022801"/>
    </source>
</evidence>
<comment type="function">
    <text evidence="9">Component of the proteasome, a multicatalytic proteinase complex which is characterized by its ability to cleave peptides with Arg, Phe, Tyr, Leu, and Glu adjacent to the leaving group at neutral or slightly basic pH. The proteasome has an ATP-dependent proteolytic activity.</text>
</comment>
<evidence type="ECO:0000313" key="11">
    <source>
        <dbReference type="EMBL" id="KAF7486493.1"/>
    </source>
</evidence>
<comment type="subunit">
    <text evidence="9">Component of the proteasome complex.</text>
</comment>
<dbReference type="Pfam" id="PF00227">
    <property type="entry name" value="Proteasome"/>
    <property type="match status" value="1"/>
</dbReference>
<dbReference type="PROSITE" id="PS51476">
    <property type="entry name" value="PROTEASOME_BETA_2"/>
    <property type="match status" value="1"/>
</dbReference>
<dbReference type="InterPro" id="IPR001353">
    <property type="entry name" value="Proteasome_sua/b"/>
</dbReference>
<evidence type="ECO:0000259" key="10">
    <source>
        <dbReference type="Pfam" id="PF12465"/>
    </source>
</evidence>
<keyword evidence="4" id="KW-0888">Threonine protease</keyword>
<dbReference type="PRINTS" id="PR00141">
    <property type="entry name" value="PROTEASOME"/>
</dbReference>
<proteinExistence type="inferred from homology"/>
<organism evidence="11 12">
    <name type="scientific">Marmota monax</name>
    <name type="common">Woodchuck</name>
    <dbReference type="NCBI Taxonomy" id="9995"/>
    <lineage>
        <taxon>Eukaryota</taxon>
        <taxon>Metazoa</taxon>
        <taxon>Chordata</taxon>
        <taxon>Craniata</taxon>
        <taxon>Vertebrata</taxon>
        <taxon>Euteleostomi</taxon>
        <taxon>Mammalia</taxon>
        <taxon>Eutheria</taxon>
        <taxon>Euarchontoglires</taxon>
        <taxon>Glires</taxon>
        <taxon>Rodentia</taxon>
        <taxon>Sciuromorpha</taxon>
        <taxon>Sciuridae</taxon>
        <taxon>Xerinae</taxon>
        <taxon>Marmotini</taxon>
        <taxon>Marmota</taxon>
    </lineage>
</organism>
<feature type="domain" description="Proteasome beta subunit C-terminal" evidence="10">
    <location>
        <begin position="271"/>
        <end position="307"/>
    </location>
</feature>
<evidence type="ECO:0000256" key="6">
    <source>
        <dbReference type="ARBA" id="ARBA00022942"/>
    </source>
</evidence>
<dbReference type="FunFam" id="3.60.20.10:FF:000005">
    <property type="entry name" value="Proteasome subunit beta type-2"/>
    <property type="match status" value="1"/>
</dbReference>